<dbReference type="Pfam" id="PF00015">
    <property type="entry name" value="MCPsignal"/>
    <property type="match status" value="1"/>
</dbReference>
<reference evidence="5 6" key="1">
    <citation type="submission" date="2019-08" db="EMBL/GenBank/DDBJ databases">
        <title>Archangium and Cystobacter genomes.</title>
        <authorList>
            <person name="Chen I.-C.K."/>
            <person name="Wielgoss S."/>
        </authorList>
    </citation>
    <scope>NUCLEOTIDE SEQUENCE [LARGE SCALE GENOMIC DNA]</scope>
    <source>
        <strain evidence="5 6">Cbm 6</strain>
    </source>
</reference>
<keyword evidence="3" id="KW-0472">Membrane</keyword>
<feature type="domain" description="Methyl-accepting transducer" evidence="4">
    <location>
        <begin position="217"/>
        <end position="453"/>
    </location>
</feature>
<dbReference type="SMART" id="SM00283">
    <property type="entry name" value="MA"/>
    <property type="match status" value="1"/>
</dbReference>
<gene>
    <name evidence="5" type="ORF">F0U60_52820</name>
</gene>
<dbReference type="Gene3D" id="1.10.287.950">
    <property type="entry name" value="Methyl-accepting chemotaxis protein"/>
    <property type="match status" value="1"/>
</dbReference>
<dbReference type="RefSeq" id="WP_395812135.1">
    <property type="nucleotide sequence ID" value="NZ_CP043494.1"/>
</dbReference>
<evidence type="ECO:0000259" key="4">
    <source>
        <dbReference type="PROSITE" id="PS50111"/>
    </source>
</evidence>
<protein>
    <recommendedName>
        <fullName evidence="4">Methyl-accepting transducer domain-containing protein</fullName>
    </recommendedName>
</protein>
<name>A0ABY9X8W8_9BACT</name>
<feature type="transmembrane region" description="Helical" evidence="3">
    <location>
        <begin position="138"/>
        <end position="156"/>
    </location>
</feature>
<dbReference type="Proteomes" id="UP001611383">
    <property type="component" value="Chromosome"/>
</dbReference>
<dbReference type="PANTHER" id="PTHR32089:SF112">
    <property type="entry name" value="LYSOZYME-LIKE PROTEIN-RELATED"/>
    <property type="match status" value="1"/>
</dbReference>
<evidence type="ECO:0000256" key="3">
    <source>
        <dbReference type="SAM" id="Phobius"/>
    </source>
</evidence>
<feature type="transmembrane region" description="Helical" evidence="3">
    <location>
        <begin position="56"/>
        <end position="76"/>
    </location>
</feature>
<dbReference type="EMBL" id="CP043494">
    <property type="protein sequence ID" value="WNG51838.1"/>
    <property type="molecule type" value="Genomic_DNA"/>
</dbReference>
<evidence type="ECO:0000256" key="1">
    <source>
        <dbReference type="ARBA" id="ARBA00023224"/>
    </source>
</evidence>
<evidence type="ECO:0000256" key="2">
    <source>
        <dbReference type="PROSITE-ProRule" id="PRU00284"/>
    </source>
</evidence>
<dbReference type="PANTHER" id="PTHR32089">
    <property type="entry name" value="METHYL-ACCEPTING CHEMOTAXIS PROTEIN MCPB"/>
    <property type="match status" value="1"/>
</dbReference>
<proteinExistence type="predicted"/>
<organism evidence="5 6">
    <name type="scientific">Archangium minus</name>
    <dbReference type="NCBI Taxonomy" id="83450"/>
    <lineage>
        <taxon>Bacteria</taxon>
        <taxon>Pseudomonadati</taxon>
        <taxon>Myxococcota</taxon>
        <taxon>Myxococcia</taxon>
        <taxon>Myxococcales</taxon>
        <taxon>Cystobacterineae</taxon>
        <taxon>Archangiaceae</taxon>
        <taxon>Archangium</taxon>
    </lineage>
</organism>
<accession>A0ABY9X8W8</accession>
<keyword evidence="3" id="KW-0812">Transmembrane</keyword>
<evidence type="ECO:0000313" key="6">
    <source>
        <dbReference type="Proteomes" id="UP001611383"/>
    </source>
</evidence>
<feature type="transmembrane region" description="Helical" evidence="3">
    <location>
        <begin position="29"/>
        <end position="50"/>
    </location>
</feature>
<feature type="transmembrane region" description="Helical" evidence="3">
    <location>
        <begin position="162"/>
        <end position="183"/>
    </location>
</feature>
<keyword evidence="6" id="KW-1185">Reference proteome</keyword>
<evidence type="ECO:0000313" key="5">
    <source>
        <dbReference type="EMBL" id="WNG51838.1"/>
    </source>
</evidence>
<keyword evidence="1 2" id="KW-0807">Transducer</keyword>
<dbReference type="SUPFAM" id="SSF58104">
    <property type="entry name" value="Methyl-accepting chemotaxis protein (MCP) signaling domain"/>
    <property type="match status" value="1"/>
</dbReference>
<feature type="transmembrane region" description="Helical" evidence="3">
    <location>
        <begin position="106"/>
        <end position="126"/>
    </location>
</feature>
<keyword evidence="3" id="KW-1133">Transmembrane helix</keyword>
<dbReference type="InterPro" id="IPR004089">
    <property type="entry name" value="MCPsignal_dom"/>
</dbReference>
<dbReference type="PROSITE" id="PS50111">
    <property type="entry name" value="CHEMOTAXIS_TRANSDUC_2"/>
    <property type="match status" value="1"/>
</dbReference>
<sequence length="491" mass="53221">MDIFLRSPAVQENYHEHLLTRGPVRLRQLAIIALVASPVLFGLDLLYVMAVKGGEMHLGELALARLPWMLVPLLVWTSRGLLSLTVLPRVMFWATALYAIGNEWTFYQIGTAGSAYHAVMVFLNVLTGPSVLPVGRGARFGFYGLLAVGHLVFDAWLSSASLASMVMMDITLLLGMLAVGFLLEALHSGHQRQFHLRRDMMRALRELEASRGKVVETGRTLAGSAQVLSSTIAEMSQQAAHVRTAALRIATASEQMASAAGALFRHSRASATQAEEAQRYTGEVDTLISGMETSLSAIGQAVGRSAQSVQKLEESSERIHGFVETIQEMAAATNMLALNAGIEAARAGDHGRGFAVVAKEVGKLAEESGRSSARIGEVVGGVTRQMTDTLQAVGHIRETTERFTPVLESARTTLRSIREIVLQNQKLMEKSSGEAERQAEQTTHISQGCATLLELVDTYAQMGTDVAATALQLGKMADELRRLLPEEERKS</sequence>